<organism evidence="1 2">
    <name type="scientific">Calderihabitans maritimus</name>
    <dbReference type="NCBI Taxonomy" id="1246530"/>
    <lineage>
        <taxon>Bacteria</taxon>
        <taxon>Bacillati</taxon>
        <taxon>Bacillota</taxon>
        <taxon>Clostridia</taxon>
        <taxon>Neomoorellales</taxon>
        <taxon>Calderihabitantaceae</taxon>
        <taxon>Calderihabitans</taxon>
    </lineage>
</organism>
<dbReference type="EMBL" id="BDGJ01000197">
    <property type="protein sequence ID" value="GAW94033.1"/>
    <property type="molecule type" value="Genomic_DNA"/>
</dbReference>
<keyword evidence="2" id="KW-1185">Reference proteome</keyword>
<protein>
    <submittedName>
        <fullName evidence="1">Uncharacterized protein</fullName>
    </submittedName>
</protein>
<name>A0A1Z5HWX2_9FIRM</name>
<reference evidence="2" key="1">
    <citation type="journal article" date="2017" name="Appl. Environ. Microbiol.">
        <title>Genomic Analysis of Calderihabitans maritimus KKC1, a Thermophilic, Hydrogenogenic, Carboxydotrophic Bacterium Isolated from Marine Sediment.</title>
        <authorList>
            <person name="Omae K."/>
            <person name="Yoneda Y."/>
            <person name="Fukuyama Y."/>
            <person name="Yoshida T."/>
            <person name="Sako Y."/>
        </authorList>
    </citation>
    <scope>NUCLEOTIDE SEQUENCE [LARGE SCALE GENOMIC DNA]</scope>
    <source>
        <strain evidence="2">KKC1</strain>
    </source>
</reference>
<gene>
    <name evidence="1" type="ORF">KKC1_31520</name>
</gene>
<sequence length="51" mass="5579">MLSPELPDLQPVGTVSGAIMCCRNDTSGHGNLDGVLNWQRKKKATENIRRA</sequence>
<evidence type="ECO:0000313" key="1">
    <source>
        <dbReference type="EMBL" id="GAW94033.1"/>
    </source>
</evidence>
<comment type="caution">
    <text evidence="1">The sequence shown here is derived from an EMBL/GenBank/DDBJ whole genome shotgun (WGS) entry which is preliminary data.</text>
</comment>
<accession>A0A1Z5HWX2</accession>
<evidence type="ECO:0000313" key="2">
    <source>
        <dbReference type="Proteomes" id="UP000197032"/>
    </source>
</evidence>
<dbReference type="Proteomes" id="UP000197032">
    <property type="component" value="Unassembled WGS sequence"/>
</dbReference>
<dbReference type="AlphaFoldDB" id="A0A1Z5HWX2"/>
<proteinExistence type="predicted"/>